<dbReference type="AlphaFoldDB" id="A0A4P7NNZ4"/>
<gene>
    <name evidence="1" type="ORF">PoMZ_05097</name>
</gene>
<name>A0A4P7NNZ4_PYROR</name>
<evidence type="ECO:0000313" key="1">
    <source>
        <dbReference type="EMBL" id="QBZ63416.1"/>
    </source>
</evidence>
<organism evidence="1 2">
    <name type="scientific">Pyricularia oryzae</name>
    <name type="common">Rice blast fungus</name>
    <name type="synonym">Magnaporthe oryzae</name>
    <dbReference type="NCBI Taxonomy" id="318829"/>
    <lineage>
        <taxon>Eukaryota</taxon>
        <taxon>Fungi</taxon>
        <taxon>Dikarya</taxon>
        <taxon>Ascomycota</taxon>
        <taxon>Pezizomycotina</taxon>
        <taxon>Sordariomycetes</taxon>
        <taxon>Sordariomycetidae</taxon>
        <taxon>Magnaporthales</taxon>
        <taxon>Pyriculariaceae</taxon>
        <taxon>Pyricularia</taxon>
    </lineage>
</organism>
<sequence length="64" mass="7060">MPPPSTESDVVPEMWGEAPYIFGARVDIKRRCSANMVSVSMVADQKPHGLWQMRRTLAAGVMGI</sequence>
<accession>A0A4P7NNZ4</accession>
<reference evidence="1 2" key="1">
    <citation type="journal article" date="2019" name="Mol. Biol. Evol.">
        <title>Blast fungal genomes show frequent chromosomal changes, gene gains and losses, and effector gene turnover.</title>
        <authorList>
            <person name="Gomez Luciano L.B."/>
            <person name="Jason Tsai I."/>
            <person name="Chuma I."/>
            <person name="Tosa Y."/>
            <person name="Chen Y.H."/>
            <person name="Li J.Y."/>
            <person name="Li M.Y."/>
            <person name="Jade Lu M.Y."/>
            <person name="Nakayashiki H."/>
            <person name="Li W.H."/>
        </authorList>
    </citation>
    <scope>NUCLEOTIDE SEQUENCE [LARGE SCALE GENOMIC DNA]</scope>
    <source>
        <strain evidence="1">MZ5-1-6</strain>
    </source>
</reference>
<evidence type="ECO:0000313" key="2">
    <source>
        <dbReference type="Proteomes" id="UP000294847"/>
    </source>
</evidence>
<dbReference type="Proteomes" id="UP000294847">
    <property type="component" value="Chromosome 6"/>
</dbReference>
<proteinExistence type="predicted"/>
<dbReference type="EMBL" id="CP034209">
    <property type="protein sequence ID" value="QBZ63416.1"/>
    <property type="molecule type" value="Genomic_DNA"/>
</dbReference>
<protein>
    <submittedName>
        <fullName evidence="1">Uncharacterized protein</fullName>
    </submittedName>
</protein>